<dbReference type="Proteomes" id="UP001268256">
    <property type="component" value="Unassembled WGS sequence"/>
</dbReference>
<dbReference type="EMBL" id="JAVMIP010000021">
    <property type="protein sequence ID" value="MDS3862091.1"/>
    <property type="molecule type" value="Genomic_DNA"/>
</dbReference>
<comment type="caution">
    <text evidence="1">The sequence shown here is derived from an EMBL/GenBank/DDBJ whole genome shotgun (WGS) entry which is preliminary data.</text>
</comment>
<dbReference type="InterPro" id="IPR022573">
    <property type="entry name" value="DUF2887"/>
</dbReference>
<name>A0AAE4JXD6_9CYAN</name>
<dbReference type="AlphaFoldDB" id="A0AAE4JXD6"/>
<sequence length="42" mass="4866">MRRDSIFYQQFQQFPSLLFQLLDAPPANAAAYRFESVAVKEA</sequence>
<keyword evidence="2" id="KW-1185">Reference proteome</keyword>
<protein>
    <submittedName>
        <fullName evidence="1">DUF2887 domain-containing protein</fullName>
    </submittedName>
</protein>
<dbReference type="Pfam" id="PF11103">
    <property type="entry name" value="DUF2887"/>
    <property type="match status" value="1"/>
</dbReference>
<reference evidence="2" key="1">
    <citation type="submission" date="2023-07" db="EMBL/GenBank/DDBJ databases">
        <authorList>
            <person name="Luz R."/>
            <person name="Cordeiro R."/>
            <person name="Fonseca A."/>
            <person name="Goncalves V."/>
        </authorList>
    </citation>
    <scope>NUCLEOTIDE SEQUENCE [LARGE SCALE GENOMIC DNA]</scope>
    <source>
        <strain evidence="2">BACA0444</strain>
    </source>
</reference>
<evidence type="ECO:0000313" key="1">
    <source>
        <dbReference type="EMBL" id="MDS3862091.1"/>
    </source>
</evidence>
<gene>
    <name evidence="1" type="ORF">RIF25_14910</name>
</gene>
<evidence type="ECO:0000313" key="2">
    <source>
        <dbReference type="Proteomes" id="UP001268256"/>
    </source>
</evidence>
<accession>A0AAE4JXD6</accession>
<proteinExistence type="predicted"/>
<organism evidence="1 2">
    <name type="scientific">Pseudocalidococcus azoricus BACA0444</name>
    <dbReference type="NCBI Taxonomy" id="2918990"/>
    <lineage>
        <taxon>Bacteria</taxon>
        <taxon>Bacillati</taxon>
        <taxon>Cyanobacteriota</taxon>
        <taxon>Cyanophyceae</taxon>
        <taxon>Acaryochloridales</taxon>
        <taxon>Thermosynechococcaceae</taxon>
        <taxon>Pseudocalidococcus</taxon>
        <taxon>Pseudocalidococcus azoricus</taxon>
    </lineage>
</organism>